<protein>
    <submittedName>
        <fullName evidence="1">GNAT family N-acetyltransferase</fullName>
    </submittedName>
</protein>
<reference evidence="1" key="1">
    <citation type="submission" date="2021-05" db="EMBL/GenBank/DDBJ databases">
        <title>Draft genomes of bacteria isolated from model marine particles.</title>
        <authorList>
            <person name="Datta M.S."/>
            <person name="Schwartzman J.A."/>
            <person name="Enke T.N."/>
            <person name="Saavedra J."/>
            <person name="Cermak N."/>
            <person name="Cordero O.X."/>
        </authorList>
    </citation>
    <scope>NUCLEOTIDE SEQUENCE</scope>
    <source>
        <strain evidence="1">I2M19</strain>
    </source>
</reference>
<sequence length="400" mass="47149">MKTENCNFQSFLFLLKTYKIYNSSETLPKSWDALTSHDIFLQKKYLIALEKGTPENIQLYFVGVFFDEVLIGVAVVQHVKLYLEDMFRKSEVSCIKEAFQKMVSKVLKGNVLVVGNLTHTGQHGMFFNEKKISYASYSDLVMEALNALKIRIKANHNKTVRLMIFKDFFTDDILYNQTSVFQKHKLHQVSVQPNMIFKVPSHWGNINDYTSELKKKYRDRYKRARKKLGKIACVELDLKAVESYNKTLHKLYLNVSNNAKFNSFRLPENHFLSLKQNLKDDFKVYGYFLDQELVGFYTLILNGKHLETYFLGYDSKHQYSNQVYLNMLYAMLNFAIEYQFTHIVYARTAMAIKSSVGAKPLAMVMYMKHTNPYWNWLLKPVFKLMNPKQEWEERHPFKDV</sequence>
<evidence type="ECO:0000313" key="2">
    <source>
        <dbReference type="Proteomes" id="UP001647509"/>
    </source>
</evidence>
<organism evidence="1 2">
    <name type="scientific">Pseudotamlana agarivorans</name>
    <dbReference type="NCBI Taxonomy" id="481183"/>
    <lineage>
        <taxon>Bacteria</taxon>
        <taxon>Pseudomonadati</taxon>
        <taxon>Bacteroidota</taxon>
        <taxon>Flavobacteriia</taxon>
        <taxon>Flavobacteriales</taxon>
        <taxon>Flavobacteriaceae</taxon>
        <taxon>Pseudotamlana</taxon>
    </lineage>
</organism>
<comment type="caution">
    <text evidence="1">The sequence shown here is derived from an EMBL/GenBank/DDBJ whole genome shotgun (WGS) entry which is preliminary data.</text>
</comment>
<keyword evidence="2" id="KW-1185">Reference proteome</keyword>
<dbReference type="EMBL" id="JAHKPD010000008">
    <property type="protein sequence ID" value="MBU2949686.1"/>
    <property type="molecule type" value="Genomic_DNA"/>
</dbReference>
<dbReference type="Proteomes" id="UP001647509">
    <property type="component" value="Unassembled WGS sequence"/>
</dbReference>
<accession>A0ACC5U5V6</accession>
<evidence type="ECO:0000313" key="1">
    <source>
        <dbReference type="EMBL" id="MBU2949686.1"/>
    </source>
</evidence>
<proteinExistence type="predicted"/>
<name>A0ACC5U5V6_9FLAO</name>
<gene>
    <name evidence="1" type="ORF">KO493_03125</name>
</gene>